<proteinExistence type="predicted"/>
<dbReference type="HOGENOM" id="CLU_2415518_0_0_1"/>
<organism evidence="1 2">
    <name type="scientific">Daphnia pulex</name>
    <name type="common">Water flea</name>
    <dbReference type="NCBI Taxonomy" id="6669"/>
    <lineage>
        <taxon>Eukaryota</taxon>
        <taxon>Metazoa</taxon>
        <taxon>Ecdysozoa</taxon>
        <taxon>Arthropoda</taxon>
        <taxon>Crustacea</taxon>
        <taxon>Branchiopoda</taxon>
        <taxon>Diplostraca</taxon>
        <taxon>Cladocera</taxon>
        <taxon>Anomopoda</taxon>
        <taxon>Daphniidae</taxon>
        <taxon>Daphnia</taxon>
    </lineage>
</organism>
<evidence type="ECO:0000313" key="1">
    <source>
        <dbReference type="EMBL" id="EFX89172.1"/>
    </source>
</evidence>
<keyword evidence="2" id="KW-1185">Reference proteome</keyword>
<protein>
    <submittedName>
        <fullName evidence="1">Uncharacterized protein</fullName>
    </submittedName>
</protein>
<dbReference type="AlphaFoldDB" id="E9FV46"/>
<dbReference type="KEGG" id="dpx:DAPPUDRAFT_233559"/>
<accession>E9FV46</accession>
<dbReference type="EMBL" id="GL732525">
    <property type="protein sequence ID" value="EFX89172.1"/>
    <property type="molecule type" value="Genomic_DNA"/>
</dbReference>
<evidence type="ECO:0000313" key="2">
    <source>
        <dbReference type="Proteomes" id="UP000000305"/>
    </source>
</evidence>
<sequence length="92" mass="10475">MITKNTESLVLPGKNLIFFSEEMETQIEIAPHRCLSILAKLLLLAELLTPQEKEVDTQRHENGLSWEKENDVEDTAVKIPGQIRSLTNSYHS</sequence>
<reference evidence="1 2" key="1">
    <citation type="journal article" date="2011" name="Science">
        <title>The ecoresponsive genome of Daphnia pulex.</title>
        <authorList>
            <person name="Colbourne J.K."/>
            <person name="Pfrender M.E."/>
            <person name="Gilbert D."/>
            <person name="Thomas W.K."/>
            <person name="Tucker A."/>
            <person name="Oakley T.H."/>
            <person name="Tokishita S."/>
            <person name="Aerts A."/>
            <person name="Arnold G.J."/>
            <person name="Basu M.K."/>
            <person name="Bauer D.J."/>
            <person name="Caceres C.E."/>
            <person name="Carmel L."/>
            <person name="Casola C."/>
            <person name="Choi J.H."/>
            <person name="Detter J.C."/>
            <person name="Dong Q."/>
            <person name="Dusheyko S."/>
            <person name="Eads B.D."/>
            <person name="Frohlich T."/>
            <person name="Geiler-Samerotte K.A."/>
            <person name="Gerlach D."/>
            <person name="Hatcher P."/>
            <person name="Jogdeo S."/>
            <person name="Krijgsveld J."/>
            <person name="Kriventseva E.V."/>
            <person name="Kultz D."/>
            <person name="Laforsch C."/>
            <person name="Lindquist E."/>
            <person name="Lopez J."/>
            <person name="Manak J.R."/>
            <person name="Muller J."/>
            <person name="Pangilinan J."/>
            <person name="Patwardhan R.P."/>
            <person name="Pitluck S."/>
            <person name="Pritham E.J."/>
            <person name="Rechtsteiner A."/>
            <person name="Rho M."/>
            <person name="Rogozin I.B."/>
            <person name="Sakarya O."/>
            <person name="Salamov A."/>
            <person name="Schaack S."/>
            <person name="Shapiro H."/>
            <person name="Shiga Y."/>
            <person name="Skalitzky C."/>
            <person name="Smith Z."/>
            <person name="Souvorov A."/>
            <person name="Sung W."/>
            <person name="Tang Z."/>
            <person name="Tsuchiya D."/>
            <person name="Tu H."/>
            <person name="Vos H."/>
            <person name="Wang M."/>
            <person name="Wolf Y.I."/>
            <person name="Yamagata H."/>
            <person name="Yamada T."/>
            <person name="Ye Y."/>
            <person name="Shaw J.R."/>
            <person name="Andrews J."/>
            <person name="Crease T.J."/>
            <person name="Tang H."/>
            <person name="Lucas S.M."/>
            <person name="Robertson H.M."/>
            <person name="Bork P."/>
            <person name="Koonin E.V."/>
            <person name="Zdobnov E.M."/>
            <person name="Grigoriev I.V."/>
            <person name="Lynch M."/>
            <person name="Boore J.L."/>
        </authorList>
    </citation>
    <scope>NUCLEOTIDE SEQUENCE [LARGE SCALE GENOMIC DNA]</scope>
</reference>
<gene>
    <name evidence="1" type="ORF">DAPPUDRAFT_233559</name>
</gene>
<dbReference type="Proteomes" id="UP000000305">
    <property type="component" value="Unassembled WGS sequence"/>
</dbReference>
<name>E9FV46_DAPPU</name>
<dbReference type="InParanoid" id="E9FV46"/>